<dbReference type="KEGG" id="mas:Mahau_2725"/>
<dbReference type="STRING" id="697281.Mahau_2725"/>
<proteinExistence type="predicted"/>
<keyword evidence="3" id="KW-1185">Reference proteome</keyword>
<sequence>MTGKERAKAIVEGLECDHLPIQPMVMMFAAKYAGIPYGEYCKDGLKMAQAQMKTAVDYDLDVLLACSDPARELIDIAGEDSVKWFYDQPPAIDEERAALSNKSRLKEFKIPDPWNKGRMNDRIIAIQKMKEEMGDRLSIVGWVEGPLALAAELRGINNIMIDFIDDPDFVLELFDFTARTAMVYAKAQVEAGANTIGMSDAAASLIGPALYEKFLWPAQRMVLSAIKEYGAISRLHMCGNTNDLIVKMKELPVDIYELDFPVDLETARQILGPDRVILGNVSTIDDLLNGTPDDVHKAAAYCHKVCGRYHIVGAGCEVSPRTPPENLRAMMRYALEHKP</sequence>
<accession>F3ZZ79</accession>
<dbReference type="GO" id="GO:0004853">
    <property type="term" value="F:uroporphyrinogen decarboxylase activity"/>
    <property type="evidence" value="ECO:0007669"/>
    <property type="project" value="InterPro"/>
</dbReference>
<dbReference type="CDD" id="cd03465">
    <property type="entry name" value="URO-D_like"/>
    <property type="match status" value="1"/>
</dbReference>
<evidence type="ECO:0000313" key="2">
    <source>
        <dbReference type="EMBL" id="AEE97861.1"/>
    </source>
</evidence>
<dbReference type="HOGENOM" id="CLU_040933_2_1_9"/>
<dbReference type="Pfam" id="PF01208">
    <property type="entry name" value="URO-D"/>
    <property type="match status" value="1"/>
</dbReference>
<organism evidence="2 3">
    <name type="scientific">Mahella australiensis (strain DSM 15567 / CIP 107919 / 50-1 BON)</name>
    <dbReference type="NCBI Taxonomy" id="697281"/>
    <lineage>
        <taxon>Bacteria</taxon>
        <taxon>Bacillati</taxon>
        <taxon>Bacillota</taxon>
        <taxon>Clostridia</taxon>
        <taxon>Thermoanaerobacterales</taxon>
        <taxon>Thermoanaerobacterales Family IV. Incertae Sedis</taxon>
        <taxon>Mahella</taxon>
    </lineage>
</organism>
<feature type="domain" description="Uroporphyrinogen decarboxylase (URO-D)" evidence="1">
    <location>
        <begin position="3"/>
        <end position="334"/>
    </location>
</feature>
<dbReference type="InterPro" id="IPR038071">
    <property type="entry name" value="UROD/MetE-like_sf"/>
</dbReference>
<dbReference type="eggNOG" id="COG0407">
    <property type="taxonomic scope" value="Bacteria"/>
</dbReference>
<dbReference type="RefSeq" id="WP_013782284.1">
    <property type="nucleotide sequence ID" value="NC_015520.1"/>
</dbReference>
<reference evidence="2 3" key="2">
    <citation type="journal article" date="2011" name="Stand. Genomic Sci.">
        <title>Complete genome sequence of Mahella australiensis type strain (50-1 BON).</title>
        <authorList>
            <person name="Sikorski J."/>
            <person name="Teshima H."/>
            <person name="Nolan M."/>
            <person name="Lucas S."/>
            <person name="Hammon N."/>
            <person name="Deshpande S."/>
            <person name="Cheng J.F."/>
            <person name="Pitluck S."/>
            <person name="Liolios K."/>
            <person name="Pagani I."/>
            <person name="Ivanova N."/>
            <person name="Huntemann M."/>
            <person name="Mavromatis K."/>
            <person name="Ovchinikova G."/>
            <person name="Pati A."/>
            <person name="Tapia R."/>
            <person name="Han C."/>
            <person name="Goodwin L."/>
            <person name="Chen A."/>
            <person name="Palaniappan K."/>
            <person name="Land M."/>
            <person name="Hauser L."/>
            <person name="Ngatchou-Djao O.D."/>
            <person name="Rohde M."/>
            <person name="Pukall R."/>
            <person name="Spring S."/>
            <person name="Abt B."/>
            <person name="Goker M."/>
            <person name="Detter J.C."/>
            <person name="Woyke T."/>
            <person name="Bristow J."/>
            <person name="Markowitz V."/>
            <person name="Hugenholtz P."/>
            <person name="Eisen J.A."/>
            <person name="Kyrpides N.C."/>
            <person name="Klenk H.P."/>
            <person name="Lapidus A."/>
        </authorList>
    </citation>
    <scope>NUCLEOTIDE SEQUENCE [LARGE SCALE GENOMIC DNA]</scope>
    <source>
        <strain evidence="3">DSM 15567 / CIP 107919 / 50-1 BON</strain>
    </source>
</reference>
<reference evidence="3" key="1">
    <citation type="submission" date="2010-11" db="EMBL/GenBank/DDBJ databases">
        <title>The complete genome of Mahella australiensis DSM 15567.</title>
        <authorList>
            <consortium name="US DOE Joint Genome Institute (JGI-PGF)"/>
            <person name="Lucas S."/>
            <person name="Copeland A."/>
            <person name="Lapidus A."/>
            <person name="Bruce D."/>
            <person name="Goodwin L."/>
            <person name="Pitluck S."/>
            <person name="Kyrpides N."/>
            <person name="Mavromatis K."/>
            <person name="Pagani I."/>
            <person name="Ivanova N."/>
            <person name="Teshima H."/>
            <person name="Brettin T."/>
            <person name="Detter J.C."/>
            <person name="Han C."/>
            <person name="Tapia R."/>
            <person name="Land M."/>
            <person name="Hauser L."/>
            <person name="Markowitz V."/>
            <person name="Cheng J.-F."/>
            <person name="Hugenholtz P."/>
            <person name="Woyke T."/>
            <person name="Wu D."/>
            <person name="Spring S."/>
            <person name="Pukall R."/>
            <person name="Steenblock K."/>
            <person name="Schneider S."/>
            <person name="Klenk H.-P."/>
            <person name="Eisen J.A."/>
        </authorList>
    </citation>
    <scope>NUCLEOTIDE SEQUENCE [LARGE SCALE GENOMIC DNA]</scope>
    <source>
        <strain evidence="3">DSM 15567 / CIP 107919 / 50-1 BON</strain>
    </source>
</reference>
<protein>
    <submittedName>
        <fullName evidence="2">Uroporphyrinogen decarboxylase (URO-D)</fullName>
    </submittedName>
</protein>
<dbReference type="Proteomes" id="UP000008457">
    <property type="component" value="Chromosome"/>
</dbReference>
<dbReference type="InterPro" id="IPR000257">
    <property type="entry name" value="Uroporphyrinogen_deCOase"/>
</dbReference>
<dbReference type="EMBL" id="CP002360">
    <property type="protein sequence ID" value="AEE97861.1"/>
    <property type="molecule type" value="Genomic_DNA"/>
</dbReference>
<dbReference type="PANTHER" id="PTHR47099:SF1">
    <property type="entry name" value="METHYLCOBAMIDE:COM METHYLTRANSFERASE MTBA"/>
    <property type="match status" value="1"/>
</dbReference>
<evidence type="ECO:0000313" key="3">
    <source>
        <dbReference type="Proteomes" id="UP000008457"/>
    </source>
</evidence>
<evidence type="ECO:0000259" key="1">
    <source>
        <dbReference type="Pfam" id="PF01208"/>
    </source>
</evidence>
<name>F3ZZ79_MAHA5</name>
<dbReference type="Gene3D" id="3.20.20.210">
    <property type="match status" value="1"/>
</dbReference>
<dbReference type="AlphaFoldDB" id="F3ZZ79"/>
<gene>
    <name evidence="2" type="ordered locus">Mahau_2725</name>
</gene>
<dbReference type="InterPro" id="IPR052024">
    <property type="entry name" value="Methanogen_methyltrans"/>
</dbReference>
<dbReference type="SUPFAM" id="SSF51726">
    <property type="entry name" value="UROD/MetE-like"/>
    <property type="match status" value="1"/>
</dbReference>
<dbReference type="GO" id="GO:0006779">
    <property type="term" value="P:porphyrin-containing compound biosynthetic process"/>
    <property type="evidence" value="ECO:0007669"/>
    <property type="project" value="InterPro"/>
</dbReference>
<dbReference type="PANTHER" id="PTHR47099">
    <property type="entry name" value="METHYLCOBAMIDE:COM METHYLTRANSFERASE MTBA"/>
    <property type="match status" value="1"/>
</dbReference>